<feature type="compositionally biased region" description="Low complexity" evidence="1">
    <location>
        <begin position="926"/>
        <end position="944"/>
    </location>
</feature>
<protein>
    <recommendedName>
        <fullName evidence="2">BRCT domain-containing protein</fullName>
    </recommendedName>
</protein>
<reference evidence="3 4" key="1">
    <citation type="journal article" date="2020" name="ISME J.">
        <title>Uncovering the hidden diversity of litter-decomposition mechanisms in mushroom-forming fungi.</title>
        <authorList>
            <person name="Floudas D."/>
            <person name="Bentzer J."/>
            <person name="Ahren D."/>
            <person name="Johansson T."/>
            <person name="Persson P."/>
            <person name="Tunlid A."/>
        </authorList>
    </citation>
    <scope>NUCLEOTIDE SEQUENCE [LARGE SCALE GENOMIC DNA]</scope>
    <source>
        <strain evidence="3 4">CBS 101986</strain>
    </source>
</reference>
<dbReference type="Proteomes" id="UP000567179">
    <property type="component" value="Unassembled WGS sequence"/>
</dbReference>
<feature type="compositionally biased region" description="Basic and acidic residues" evidence="1">
    <location>
        <begin position="1199"/>
        <end position="1208"/>
    </location>
</feature>
<feature type="compositionally biased region" description="Low complexity" evidence="1">
    <location>
        <begin position="146"/>
        <end position="158"/>
    </location>
</feature>
<feature type="compositionally biased region" description="Low complexity" evidence="1">
    <location>
        <begin position="369"/>
        <end position="390"/>
    </location>
</feature>
<feature type="compositionally biased region" description="Acidic residues" evidence="1">
    <location>
        <begin position="772"/>
        <end position="785"/>
    </location>
</feature>
<feature type="region of interest" description="Disordered" evidence="1">
    <location>
        <begin position="306"/>
        <end position="325"/>
    </location>
</feature>
<dbReference type="Gene3D" id="3.40.50.10190">
    <property type="entry name" value="BRCT domain"/>
    <property type="match status" value="1"/>
</dbReference>
<feature type="compositionally biased region" description="Polar residues" evidence="1">
    <location>
        <begin position="239"/>
        <end position="251"/>
    </location>
</feature>
<evidence type="ECO:0000313" key="4">
    <source>
        <dbReference type="Proteomes" id="UP000567179"/>
    </source>
</evidence>
<evidence type="ECO:0000259" key="2">
    <source>
        <dbReference type="PROSITE" id="PS50172"/>
    </source>
</evidence>
<dbReference type="InterPro" id="IPR001357">
    <property type="entry name" value="BRCT_dom"/>
</dbReference>
<feature type="compositionally biased region" description="Basic residues" evidence="1">
    <location>
        <begin position="196"/>
        <end position="207"/>
    </location>
</feature>
<name>A0A8H5BCM5_9AGAR</name>
<feature type="domain" description="BRCT" evidence="2">
    <location>
        <begin position="1322"/>
        <end position="1416"/>
    </location>
</feature>
<sequence>MPSTSIFPERRTRSQLTLPDTVLAIPEKSPLKIAKSRNTMTPRDKDTVVEDSEGEDELMLSPSIRKKTPPTGAEASKRSASQSRGDEYALGSSDGRDLKRRKRDVGDEGGMGKDVDVNTEVPGLVTPEAEPRRSASKRFTPSNRKPVSTVSASPTPTTRNSPAPVNGRAQSVPLFASAEDLSRTDLPRLDFTKLIRSPKRKRSRSRSPVKDTEPKLRITTANAAIPFRLPTIHAGIATGSGSHSRSLSDGESSVPEEREMEIPAVPPRSSSPAPALSGGDDDASSSPPVPATPVAVISTMALDKTMPMSPLTPVPPTPFPPIRKPAAYIKSRLAMQIDEDDADSDAEPQPMKDLASGVASSSGTQAQGPSSTAAAIASSSRPPASQSRPSMAPPTAVPSKPNGRPSGQPPPVTNKKSTVTHGPGPLASSSSMPSLATFNPLTSLKPKLKPKDKPNAFEMLMAGSNRKGKGKAGALPPSFSFPPSSSSSSGVGPSFAPVVAKPSVDNNNNANGMATGAKLKLKDRMRKKQKEQVEKAPVIAALPEEEEEEERQILEEAREKEKEARNQEEEDDEKEEQEKEADQEAEPAAGAPTPDERPASLTVQEPEQGRHEPQGDEPLVIAAALSFDERVSEVAEDAQDVVMEELRQEPQEPLVDTGTTSAMSESVLDDGGANPDVPRLEQGDMVGNGMERAPVPGPVMAMEESTAANLIMEATSGEQPDAPTPLEVATGAQMDVEESRTDHVEDDAVIGRPTLEAGAGADESHPVADAEVAGEEEEVAEDQDLEAPPTKQSKTALGKKRQPATAIPLPTRVTRSSSTRKQGADVAQPAAAGPSRKQPKLSLKAPLKRTASGKVKLPEASSSTSIRPTEDNDSKADRPQRPRTPGSPMKISTPKKAAPVLTKGGEKYTGGAHSTSNTPVAKRVRGSPSPRRPASSPSPMKASRVLPEYTPIRPTAGITRTFSASQIFTRPGSSLSQLSNALQKLHQPAPARPSTSMGFNLDGGDETDNDNDILTTKDDAAIGQRKSIGLVRVGSSASQRSVTLGSDAFKSAASSSSTTTATAMSSTTAASSSLARPTASSQAKLVQKKLAFGSNKTATGPPRFGTGAAMRGRPVGGGGVSKVRPLFGVGGGLRRTASKKSSLPVVIGSPVKGGSSSNAMAEEEEQEEEDAGGEIFNTILNTGGSATTLLTNLLAQQPEKGKDSERGAHKPPSHSRRVSMLSRDLLVAATAPPPPPPSSSDASGGASGSGSGGKGLMGPPPTPPSVASVKSTSDSGSPSTGAAKRSSARIAKTTAAAAVESSIAAGKKRAMDPPPVPNPAAEALQVLNECVIFVDVKTDEGDEAGTLFVDMLGTLGARVAAGVGQRCTHIVFKNGLSSTTNKYRALRDPKPHVVSIGWVVACAEQRKRVPEAEYLVDLEFANILGANKRRRASAFHKLLTDPTPDYSADRDKEDAAEEGDRSMDGSVSSITMEDDGLAPLERARRRKSMMIGLNH</sequence>
<feature type="compositionally biased region" description="Low complexity" evidence="1">
    <location>
        <begin position="1180"/>
        <end position="1195"/>
    </location>
</feature>
<feature type="compositionally biased region" description="Low complexity" evidence="1">
    <location>
        <begin position="1046"/>
        <end position="1081"/>
    </location>
</feature>
<feature type="compositionally biased region" description="Low complexity" evidence="1">
    <location>
        <begin position="472"/>
        <end position="499"/>
    </location>
</feature>
<feature type="compositionally biased region" description="Pro residues" evidence="1">
    <location>
        <begin position="310"/>
        <end position="323"/>
    </location>
</feature>
<feature type="compositionally biased region" description="Polar residues" evidence="1">
    <location>
        <begin position="1035"/>
        <end position="1044"/>
    </location>
</feature>
<proteinExistence type="predicted"/>
<feature type="compositionally biased region" description="Gly residues" evidence="1">
    <location>
        <begin position="1245"/>
        <end position="1256"/>
    </location>
</feature>
<feature type="compositionally biased region" description="Polar residues" evidence="1">
    <location>
        <begin position="358"/>
        <end position="368"/>
    </location>
</feature>
<feature type="region of interest" description="Disordered" evidence="1">
    <location>
        <begin position="715"/>
        <end position="952"/>
    </location>
</feature>
<feature type="region of interest" description="Disordered" evidence="1">
    <location>
        <begin position="330"/>
        <end position="620"/>
    </location>
</feature>
<dbReference type="CDD" id="cd17716">
    <property type="entry name" value="BRCT_microcephalin_rpt1"/>
    <property type="match status" value="1"/>
</dbReference>
<feature type="compositionally biased region" description="Acidic residues" evidence="1">
    <location>
        <begin position="337"/>
        <end position="346"/>
    </location>
</feature>
<dbReference type="InterPro" id="IPR036420">
    <property type="entry name" value="BRCT_dom_sf"/>
</dbReference>
<feature type="compositionally biased region" description="Low complexity" evidence="1">
    <location>
        <begin position="267"/>
        <end position="278"/>
    </location>
</feature>
<feature type="compositionally biased region" description="Low complexity" evidence="1">
    <location>
        <begin position="422"/>
        <end position="445"/>
    </location>
</feature>
<feature type="compositionally biased region" description="Basic and acidic residues" evidence="1">
    <location>
        <begin position="551"/>
        <end position="567"/>
    </location>
</feature>
<feature type="compositionally biased region" description="Polar residues" evidence="1">
    <location>
        <begin position="1268"/>
        <end position="1280"/>
    </location>
</feature>
<feature type="compositionally biased region" description="Acidic residues" evidence="1">
    <location>
        <begin position="49"/>
        <end position="58"/>
    </location>
</feature>
<comment type="caution">
    <text evidence="3">The sequence shown here is derived from an EMBL/GenBank/DDBJ whole genome shotgun (WGS) entry which is preliminary data.</text>
</comment>
<feature type="compositionally biased region" description="Basic and acidic residues" evidence="1">
    <location>
        <begin position="1447"/>
        <end position="1463"/>
    </location>
</feature>
<dbReference type="OrthoDB" id="2384350at2759"/>
<evidence type="ECO:0000313" key="3">
    <source>
        <dbReference type="EMBL" id="KAF5320900.1"/>
    </source>
</evidence>
<gene>
    <name evidence="3" type="ORF">D9619_001948</name>
</gene>
<organism evidence="3 4">
    <name type="scientific">Psilocybe cf. subviscida</name>
    <dbReference type="NCBI Taxonomy" id="2480587"/>
    <lineage>
        <taxon>Eukaryota</taxon>
        <taxon>Fungi</taxon>
        <taxon>Dikarya</taxon>
        <taxon>Basidiomycota</taxon>
        <taxon>Agaricomycotina</taxon>
        <taxon>Agaricomycetes</taxon>
        <taxon>Agaricomycetidae</taxon>
        <taxon>Agaricales</taxon>
        <taxon>Agaricineae</taxon>
        <taxon>Strophariaceae</taxon>
        <taxon>Psilocybe</taxon>
    </lineage>
</organism>
<feature type="region of interest" description="Disordered" evidence="1">
    <location>
        <begin position="1440"/>
        <end position="1495"/>
    </location>
</feature>
<feature type="compositionally biased region" description="Basic and acidic residues" evidence="1">
    <location>
        <begin position="104"/>
        <end position="116"/>
    </location>
</feature>
<feature type="region of interest" description="Disordered" evidence="1">
    <location>
        <begin position="983"/>
        <end position="1289"/>
    </location>
</feature>
<accession>A0A8H5BCM5</accession>
<keyword evidence="4" id="KW-1185">Reference proteome</keyword>
<feature type="compositionally biased region" description="Basic and acidic residues" evidence="1">
    <location>
        <begin position="868"/>
        <end position="880"/>
    </location>
</feature>
<dbReference type="EMBL" id="JAACJJ010000028">
    <property type="protein sequence ID" value="KAF5320900.1"/>
    <property type="molecule type" value="Genomic_DNA"/>
</dbReference>
<dbReference type="Pfam" id="PF00533">
    <property type="entry name" value="BRCT"/>
    <property type="match status" value="1"/>
</dbReference>
<dbReference type="PROSITE" id="PS50172">
    <property type="entry name" value="BRCT"/>
    <property type="match status" value="1"/>
</dbReference>
<feature type="compositionally biased region" description="Basic and acidic residues" evidence="1">
    <location>
        <begin position="180"/>
        <end position="193"/>
    </location>
</feature>
<feature type="region of interest" description="Disordered" evidence="1">
    <location>
        <begin position="645"/>
        <end position="697"/>
    </location>
</feature>
<evidence type="ECO:0000256" key="1">
    <source>
        <dbReference type="SAM" id="MobiDB-lite"/>
    </source>
</evidence>
<feature type="compositionally biased region" description="Basic residues" evidence="1">
    <location>
        <begin position="519"/>
        <end position="529"/>
    </location>
</feature>
<feature type="region of interest" description="Disordered" evidence="1">
    <location>
        <begin position="1"/>
        <end position="296"/>
    </location>
</feature>
<dbReference type="SUPFAM" id="SSF52113">
    <property type="entry name" value="BRCT domain"/>
    <property type="match status" value="1"/>
</dbReference>
<feature type="compositionally biased region" description="Acidic residues" evidence="1">
    <location>
        <begin position="1161"/>
        <end position="1172"/>
    </location>
</feature>